<organism evidence="1 2">
    <name type="scientific">Macroventuria anomochaeta</name>
    <dbReference type="NCBI Taxonomy" id="301207"/>
    <lineage>
        <taxon>Eukaryota</taxon>
        <taxon>Fungi</taxon>
        <taxon>Dikarya</taxon>
        <taxon>Ascomycota</taxon>
        <taxon>Pezizomycotina</taxon>
        <taxon>Dothideomycetes</taxon>
        <taxon>Pleosporomycetidae</taxon>
        <taxon>Pleosporales</taxon>
        <taxon>Pleosporineae</taxon>
        <taxon>Didymellaceae</taxon>
        <taxon>Macroventuria</taxon>
    </lineage>
</organism>
<dbReference type="EMBL" id="MU006753">
    <property type="protein sequence ID" value="KAF2621599.1"/>
    <property type="molecule type" value="Genomic_DNA"/>
</dbReference>
<dbReference type="Proteomes" id="UP000799754">
    <property type="component" value="Unassembled WGS sequence"/>
</dbReference>
<comment type="caution">
    <text evidence="1">The sequence shown here is derived from an EMBL/GenBank/DDBJ whole genome shotgun (WGS) entry which is preliminary data.</text>
</comment>
<evidence type="ECO:0000313" key="1">
    <source>
        <dbReference type="EMBL" id="KAF2621599.1"/>
    </source>
</evidence>
<evidence type="ECO:0000313" key="2">
    <source>
        <dbReference type="Proteomes" id="UP000799754"/>
    </source>
</evidence>
<accession>A0ACB6RKB2</accession>
<sequence length="327" mass="36471">MAGPARERALGKRTRRSTAAEQQEHAEPPRASKRLREKREASAGRNGQTHPGQPTTTIRNGLATPEPSSLTESQTSLPVDDAPLERKDIFPFMQLPAELRVHIYYMALHRDTPLYLHAARALEKGLEDGSTALDADSSPLASPTDISARTCRPRVPSPPPDITPPLDPVVPTVLRLNQQIYKEARSVLYSANTFTLSLLSGIHTLSTLHQRSRSLIKHVIITIPSHHDILDGFADLVRLGLRYCWGLKTFKIILQASLPDDGRMTHATSVYANAFHILRWLPRGCKVVLEGNVSEVVREVVREEGRLQSVLDEAGYAKRQHQMPERH</sequence>
<keyword evidence="2" id="KW-1185">Reference proteome</keyword>
<protein>
    <submittedName>
        <fullName evidence="1">Uncharacterized protein</fullName>
    </submittedName>
</protein>
<proteinExistence type="predicted"/>
<gene>
    <name evidence="1" type="ORF">BU25DRAFT_235306</name>
</gene>
<name>A0ACB6RKB2_9PLEO</name>
<reference evidence="1" key="1">
    <citation type="journal article" date="2020" name="Stud. Mycol.">
        <title>101 Dothideomycetes genomes: a test case for predicting lifestyles and emergence of pathogens.</title>
        <authorList>
            <person name="Haridas S."/>
            <person name="Albert R."/>
            <person name="Binder M."/>
            <person name="Bloem J."/>
            <person name="Labutti K."/>
            <person name="Salamov A."/>
            <person name="Andreopoulos B."/>
            <person name="Baker S."/>
            <person name="Barry K."/>
            <person name="Bills G."/>
            <person name="Bluhm B."/>
            <person name="Cannon C."/>
            <person name="Castanera R."/>
            <person name="Culley D."/>
            <person name="Daum C."/>
            <person name="Ezra D."/>
            <person name="Gonzalez J."/>
            <person name="Henrissat B."/>
            <person name="Kuo A."/>
            <person name="Liang C."/>
            <person name="Lipzen A."/>
            <person name="Lutzoni F."/>
            <person name="Magnuson J."/>
            <person name="Mondo S."/>
            <person name="Nolan M."/>
            <person name="Ohm R."/>
            <person name="Pangilinan J."/>
            <person name="Park H.-J."/>
            <person name="Ramirez L."/>
            <person name="Alfaro M."/>
            <person name="Sun H."/>
            <person name="Tritt A."/>
            <person name="Yoshinaga Y."/>
            <person name="Zwiers L.-H."/>
            <person name="Turgeon B."/>
            <person name="Goodwin S."/>
            <person name="Spatafora J."/>
            <person name="Crous P."/>
            <person name="Grigoriev I."/>
        </authorList>
    </citation>
    <scope>NUCLEOTIDE SEQUENCE</scope>
    <source>
        <strain evidence="1">CBS 525.71</strain>
    </source>
</reference>